<accession>A0A6J4Q7G6</accession>
<evidence type="ECO:0000259" key="5">
    <source>
        <dbReference type="PROSITE" id="PS50893"/>
    </source>
</evidence>
<reference evidence="6" key="1">
    <citation type="submission" date="2020-02" db="EMBL/GenBank/DDBJ databases">
        <authorList>
            <person name="Meier V. D."/>
        </authorList>
    </citation>
    <scope>NUCLEOTIDE SEQUENCE</scope>
    <source>
        <strain evidence="6">AVDCRST_MAG01</strain>
    </source>
</reference>
<dbReference type="InterPro" id="IPR017871">
    <property type="entry name" value="ABC_transporter-like_CS"/>
</dbReference>
<dbReference type="InterPro" id="IPR003593">
    <property type="entry name" value="AAA+_ATPase"/>
</dbReference>
<dbReference type="PROSITE" id="PS00211">
    <property type="entry name" value="ABC_TRANSPORTER_1"/>
    <property type="match status" value="1"/>
</dbReference>
<dbReference type="PANTHER" id="PTHR42734:SF5">
    <property type="entry name" value="IRON TRANSPORT SYSTEM ATP-BINDING PROTEIN HI_0361-RELATED"/>
    <property type="match status" value="1"/>
</dbReference>
<protein>
    <submittedName>
        <fullName evidence="6">Manganese ABC transporter, ATP-binding protein SitB</fullName>
    </submittedName>
</protein>
<comment type="similarity">
    <text evidence="1">Belongs to the ABC transporter superfamily.</text>
</comment>
<dbReference type="InterPro" id="IPR003439">
    <property type="entry name" value="ABC_transporter-like_ATP-bd"/>
</dbReference>
<sequence>MKDPSLPYGRRRHTDAVPGAPALAARSVSAGYAGTPGPALRDVSLRVPAGARVALVGPNGSGKSTLLKAVAGLLPVGSGEIRIYGNPVGACHHRVAYLPQRGEVDWRFPISVRRLVTTGRYVHLGWLKRPGRKDREFVLKVMEDLGLTSLAERQIGQLSGGQQQRALLARALVQDGDLLLLDEPLNAVDAGTRETISKVLSELQRRGKTMVVATHDLAILASEFDGALYLREGLEVEPEPGAFAGLPVGRGAAWVG</sequence>
<dbReference type="InterPro" id="IPR050153">
    <property type="entry name" value="Metal_Ion_Import_ABC"/>
</dbReference>
<dbReference type="EMBL" id="CADCUW010000435">
    <property type="protein sequence ID" value="CAA9436913.1"/>
    <property type="molecule type" value="Genomic_DNA"/>
</dbReference>
<dbReference type="Gene3D" id="3.40.50.300">
    <property type="entry name" value="P-loop containing nucleotide triphosphate hydrolases"/>
    <property type="match status" value="1"/>
</dbReference>
<dbReference type="AlphaFoldDB" id="A0A6J4Q7G6"/>
<name>A0A6J4Q7G6_9ACTN</name>
<dbReference type="SUPFAM" id="SSF52540">
    <property type="entry name" value="P-loop containing nucleoside triphosphate hydrolases"/>
    <property type="match status" value="1"/>
</dbReference>
<keyword evidence="3" id="KW-0547">Nucleotide-binding</keyword>
<organism evidence="6">
    <name type="scientific">uncultured Rubrobacteraceae bacterium</name>
    <dbReference type="NCBI Taxonomy" id="349277"/>
    <lineage>
        <taxon>Bacteria</taxon>
        <taxon>Bacillati</taxon>
        <taxon>Actinomycetota</taxon>
        <taxon>Rubrobacteria</taxon>
        <taxon>Rubrobacterales</taxon>
        <taxon>Rubrobacteraceae</taxon>
        <taxon>environmental samples</taxon>
    </lineage>
</organism>
<dbReference type="Pfam" id="PF00005">
    <property type="entry name" value="ABC_tran"/>
    <property type="match status" value="1"/>
</dbReference>
<gene>
    <name evidence="6" type="ORF">AVDCRST_MAG01-01-3336</name>
</gene>
<feature type="domain" description="ABC transporter" evidence="5">
    <location>
        <begin position="25"/>
        <end position="256"/>
    </location>
</feature>
<keyword evidence="4 6" id="KW-0067">ATP-binding</keyword>
<dbReference type="InterPro" id="IPR027417">
    <property type="entry name" value="P-loop_NTPase"/>
</dbReference>
<dbReference type="PROSITE" id="PS50893">
    <property type="entry name" value="ABC_TRANSPORTER_2"/>
    <property type="match status" value="1"/>
</dbReference>
<evidence type="ECO:0000256" key="1">
    <source>
        <dbReference type="ARBA" id="ARBA00005417"/>
    </source>
</evidence>
<dbReference type="GO" id="GO:0005524">
    <property type="term" value="F:ATP binding"/>
    <property type="evidence" value="ECO:0007669"/>
    <property type="project" value="UniProtKB-KW"/>
</dbReference>
<evidence type="ECO:0000313" key="6">
    <source>
        <dbReference type="EMBL" id="CAA9436913.1"/>
    </source>
</evidence>
<proteinExistence type="inferred from homology"/>
<evidence type="ECO:0000256" key="4">
    <source>
        <dbReference type="ARBA" id="ARBA00022840"/>
    </source>
</evidence>
<dbReference type="CDD" id="cd03235">
    <property type="entry name" value="ABC_Metallic_Cations"/>
    <property type="match status" value="1"/>
</dbReference>
<dbReference type="PANTHER" id="PTHR42734">
    <property type="entry name" value="METAL TRANSPORT SYSTEM ATP-BINDING PROTEIN TM_0124-RELATED"/>
    <property type="match status" value="1"/>
</dbReference>
<dbReference type="SMART" id="SM00382">
    <property type="entry name" value="AAA"/>
    <property type="match status" value="1"/>
</dbReference>
<keyword evidence="2" id="KW-0813">Transport</keyword>
<evidence type="ECO:0000256" key="3">
    <source>
        <dbReference type="ARBA" id="ARBA00022741"/>
    </source>
</evidence>
<evidence type="ECO:0000256" key="2">
    <source>
        <dbReference type="ARBA" id="ARBA00022448"/>
    </source>
</evidence>
<dbReference type="GO" id="GO:0016887">
    <property type="term" value="F:ATP hydrolysis activity"/>
    <property type="evidence" value="ECO:0007669"/>
    <property type="project" value="InterPro"/>
</dbReference>